<evidence type="ECO:0000313" key="1">
    <source>
        <dbReference type="EMBL" id="KAJ0025712.1"/>
    </source>
</evidence>
<accession>A0ACC0XYL6</accession>
<comment type="caution">
    <text evidence="1">The sequence shown here is derived from an EMBL/GenBank/DDBJ whole genome shotgun (WGS) entry which is preliminary data.</text>
</comment>
<dbReference type="EMBL" id="CM047745">
    <property type="protein sequence ID" value="KAJ0025712.1"/>
    <property type="molecule type" value="Genomic_DNA"/>
</dbReference>
<organism evidence="1 2">
    <name type="scientific">Pistacia integerrima</name>
    <dbReference type="NCBI Taxonomy" id="434235"/>
    <lineage>
        <taxon>Eukaryota</taxon>
        <taxon>Viridiplantae</taxon>
        <taxon>Streptophyta</taxon>
        <taxon>Embryophyta</taxon>
        <taxon>Tracheophyta</taxon>
        <taxon>Spermatophyta</taxon>
        <taxon>Magnoliopsida</taxon>
        <taxon>eudicotyledons</taxon>
        <taxon>Gunneridae</taxon>
        <taxon>Pentapetalae</taxon>
        <taxon>rosids</taxon>
        <taxon>malvids</taxon>
        <taxon>Sapindales</taxon>
        <taxon>Anacardiaceae</taxon>
        <taxon>Pistacia</taxon>
    </lineage>
</organism>
<name>A0ACC0XYL6_9ROSI</name>
<proteinExistence type="predicted"/>
<protein>
    <submittedName>
        <fullName evidence="1">Uncharacterized protein</fullName>
    </submittedName>
</protein>
<reference evidence="2" key="1">
    <citation type="journal article" date="2023" name="G3 (Bethesda)">
        <title>Genome assembly and association tests identify interacting loci associated with vigor, precocity, and sex in interspecific pistachio rootstocks.</title>
        <authorList>
            <person name="Palmer W."/>
            <person name="Jacygrad E."/>
            <person name="Sagayaradj S."/>
            <person name="Cavanaugh K."/>
            <person name="Han R."/>
            <person name="Bertier L."/>
            <person name="Beede B."/>
            <person name="Kafkas S."/>
            <person name="Golino D."/>
            <person name="Preece J."/>
            <person name="Michelmore R."/>
        </authorList>
    </citation>
    <scope>NUCLEOTIDE SEQUENCE [LARGE SCALE GENOMIC DNA]</scope>
</reference>
<dbReference type="Proteomes" id="UP001163603">
    <property type="component" value="Chromosome 10"/>
</dbReference>
<sequence length="60" mass="6593">MLSSSFSYSSFLLQLQPSILSCWLLLLQPTTFSVGFFSPTCVGVSSFLPQVHLLKNLLPA</sequence>
<keyword evidence="2" id="KW-1185">Reference proteome</keyword>
<gene>
    <name evidence="1" type="ORF">Pint_08025</name>
</gene>
<evidence type="ECO:0000313" key="2">
    <source>
        <dbReference type="Proteomes" id="UP001163603"/>
    </source>
</evidence>